<evidence type="ECO:0000313" key="1">
    <source>
        <dbReference type="Proteomes" id="UP000515160"/>
    </source>
</evidence>
<name>A0A6P8XLT1_DROAB</name>
<reference evidence="2" key="1">
    <citation type="submission" date="2025-08" db="UniProtKB">
        <authorList>
            <consortium name="RefSeq"/>
        </authorList>
    </citation>
    <scope>IDENTIFICATION</scope>
    <source>
        <strain evidence="2">15112-1751.03</strain>
        <tissue evidence="2">Whole Adult</tissue>
    </source>
</reference>
<dbReference type="Pfam" id="PF07248">
    <property type="entry name" value="DUF1431"/>
    <property type="match status" value="1"/>
</dbReference>
<dbReference type="GeneID" id="117574275"/>
<gene>
    <name evidence="2" type="primary">LOC117574275</name>
</gene>
<organism evidence="1 2">
    <name type="scientific">Drosophila albomicans</name>
    <name type="common">Fruit fly</name>
    <dbReference type="NCBI Taxonomy" id="7291"/>
    <lineage>
        <taxon>Eukaryota</taxon>
        <taxon>Metazoa</taxon>
        <taxon>Ecdysozoa</taxon>
        <taxon>Arthropoda</taxon>
        <taxon>Hexapoda</taxon>
        <taxon>Insecta</taxon>
        <taxon>Pterygota</taxon>
        <taxon>Neoptera</taxon>
        <taxon>Endopterygota</taxon>
        <taxon>Diptera</taxon>
        <taxon>Brachycera</taxon>
        <taxon>Muscomorpha</taxon>
        <taxon>Ephydroidea</taxon>
        <taxon>Drosophilidae</taxon>
        <taxon>Drosophila</taxon>
    </lineage>
</organism>
<accession>A0A6P8XLT1</accession>
<dbReference type="InterPro" id="IPR006611">
    <property type="entry name" value="DUF1431_DROsp"/>
</dbReference>
<dbReference type="AlphaFoldDB" id="A0A6P8XLT1"/>
<evidence type="ECO:0000313" key="2">
    <source>
        <dbReference type="RefSeq" id="XP_034113914.1"/>
    </source>
</evidence>
<proteinExistence type="predicted"/>
<sequence>MVKGNNGTKMMVNRVMELLNAKIARAQTRHVAKRMPVASLNSPYMDINAIQRERQKCQAYDASKRLSMWEQKQDQGNEVQVGARLDQSHYKHSGLKKRIYDCTWVDFPVRQPTKPQPIFILDEHIPVRRRNCENRPETAKPCDAEASDFLKQMYSSGTQKNRNPHPDCLNSNPKAKQKNFCEKRLSPRQSRFYN</sequence>
<dbReference type="Proteomes" id="UP000515160">
    <property type="component" value="Chromosome 2R"/>
</dbReference>
<dbReference type="OrthoDB" id="7852729at2759"/>
<protein>
    <submittedName>
        <fullName evidence="2">Uncharacterized protein LOC117574275</fullName>
    </submittedName>
</protein>
<dbReference type="RefSeq" id="XP_034113914.1">
    <property type="nucleotide sequence ID" value="XM_034258023.2"/>
</dbReference>
<keyword evidence="1" id="KW-1185">Reference proteome</keyword>